<organism evidence="1 2">
    <name type="scientific">Ligilactobacillus salivarius</name>
    <dbReference type="NCBI Taxonomy" id="1624"/>
    <lineage>
        <taxon>Bacteria</taxon>
        <taxon>Bacillati</taxon>
        <taxon>Bacillota</taxon>
        <taxon>Bacilli</taxon>
        <taxon>Lactobacillales</taxon>
        <taxon>Lactobacillaceae</taxon>
        <taxon>Ligilactobacillus</taxon>
    </lineage>
</organism>
<evidence type="ECO:0000313" key="1">
    <source>
        <dbReference type="EMBL" id="AIR11754.1"/>
    </source>
</evidence>
<sequence length="265" mass="30835">MGINYIKLILGRDVEYEDKFKIHVPKIKEIIENGESEFMMKARPFTDSVRKIFSGMPEIVDEMEKQFPSLLLLAFDEEANNEVGELLTGNKILLSDYIIESLAYWVECDPEDFQLLPASKKIVSEKLDWIIDVEEYEKFADYIKVITLYQENPDLIAPKNVASNDRKLDIWKKVYAGRLQKQQNDNGGEFGDKILILQISTGSFMTADVIENLTYYQFVNMLNGYMEREAHMEELAFYTSSKFDTKNMKLTSWQSKVKLIKNNKN</sequence>
<dbReference type="KEGG" id="lsj:LSJ_3138c"/>
<evidence type="ECO:0000313" key="2">
    <source>
        <dbReference type="Proteomes" id="UP000029488"/>
    </source>
</evidence>
<dbReference type="AlphaFoldDB" id="A0A089QFD2"/>
<name>A0A089QFD2_9LACO</name>
<reference evidence="1 2" key="1">
    <citation type="journal article" date="2014" name="BMC Genomics">
        <title>Unusual genome complexity in Lactobacillus salivarius JCM1046.</title>
        <authorList>
            <person name="Raftis E.J."/>
            <person name="Forde B.M."/>
            <person name="Claesson M.J."/>
            <person name="O'Toole P.W."/>
        </authorList>
    </citation>
    <scope>NUCLEOTIDE SEQUENCE [LARGE SCALE GENOMIC DNA]</scope>
    <source>
        <strain evidence="1 2">JCM1046</strain>
        <plasmid evidence="1 2">pMP1046B</plasmid>
    </source>
</reference>
<geneLocation type="plasmid" evidence="1 2">
    <name>pMP1046B</name>
</geneLocation>
<dbReference type="Proteomes" id="UP000029488">
    <property type="component" value="Plasmid pMP1046B"/>
</dbReference>
<dbReference type="RefSeq" id="WP_044005882.1">
    <property type="nucleotide sequence ID" value="NZ_CP007648.1"/>
</dbReference>
<accession>A0A089QFD2</accession>
<protein>
    <submittedName>
        <fullName evidence="1">Uncharacterized protein</fullName>
    </submittedName>
</protein>
<dbReference type="EMBL" id="CP007648">
    <property type="protein sequence ID" value="AIR11754.1"/>
    <property type="molecule type" value="Genomic_DNA"/>
</dbReference>
<keyword evidence="1" id="KW-0614">Plasmid</keyword>
<gene>
    <name evidence="1" type="ORF">LSJ_3138c</name>
</gene>
<proteinExistence type="predicted"/>